<comment type="caution">
    <text evidence="1">The sequence shown here is derived from an EMBL/GenBank/DDBJ whole genome shotgun (WGS) entry which is preliminary data.</text>
</comment>
<proteinExistence type="predicted"/>
<accession>A0ACB8UGD3</accession>
<reference evidence="1" key="1">
    <citation type="journal article" date="2021" name="Environ. Microbiol.">
        <title>Gene family expansions and transcriptome signatures uncover fungal adaptations to wood decay.</title>
        <authorList>
            <person name="Hage H."/>
            <person name="Miyauchi S."/>
            <person name="Viragh M."/>
            <person name="Drula E."/>
            <person name="Min B."/>
            <person name="Chaduli D."/>
            <person name="Navarro D."/>
            <person name="Favel A."/>
            <person name="Norest M."/>
            <person name="Lesage-Meessen L."/>
            <person name="Balint B."/>
            <person name="Merenyi Z."/>
            <person name="de Eugenio L."/>
            <person name="Morin E."/>
            <person name="Martinez A.T."/>
            <person name="Baldrian P."/>
            <person name="Stursova M."/>
            <person name="Martinez M.J."/>
            <person name="Novotny C."/>
            <person name="Magnuson J.K."/>
            <person name="Spatafora J.W."/>
            <person name="Maurice S."/>
            <person name="Pangilinan J."/>
            <person name="Andreopoulos W."/>
            <person name="LaButti K."/>
            <person name="Hundley H."/>
            <person name="Na H."/>
            <person name="Kuo A."/>
            <person name="Barry K."/>
            <person name="Lipzen A."/>
            <person name="Henrissat B."/>
            <person name="Riley R."/>
            <person name="Ahrendt S."/>
            <person name="Nagy L.G."/>
            <person name="Grigoriev I.V."/>
            <person name="Martin F."/>
            <person name="Rosso M.N."/>
        </authorList>
    </citation>
    <scope>NUCLEOTIDE SEQUENCE</scope>
    <source>
        <strain evidence="1">CBS 384.51</strain>
    </source>
</reference>
<dbReference type="EMBL" id="MU274902">
    <property type="protein sequence ID" value="KAI0093349.1"/>
    <property type="molecule type" value="Genomic_DNA"/>
</dbReference>
<organism evidence="1 2">
    <name type="scientific">Irpex rosettiformis</name>
    <dbReference type="NCBI Taxonomy" id="378272"/>
    <lineage>
        <taxon>Eukaryota</taxon>
        <taxon>Fungi</taxon>
        <taxon>Dikarya</taxon>
        <taxon>Basidiomycota</taxon>
        <taxon>Agaricomycotina</taxon>
        <taxon>Agaricomycetes</taxon>
        <taxon>Polyporales</taxon>
        <taxon>Irpicaceae</taxon>
        <taxon>Irpex</taxon>
    </lineage>
</organism>
<evidence type="ECO:0000313" key="2">
    <source>
        <dbReference type="Proteomes" id="UP001055072"/>
    </source>
</evidence>
<keyword evidence="2" id="KW-1185">Reference proteome</keyword>
<dbReference type="Proteomes" id="UP001055072">
    <property type="component" value="Unassembled WGS sequence"/>
</dbReference>
<name>A0ACB8UGD3_9APHY</name>
<protein>
    <submittedName>
        <fullName evidence="1">Uncharacterized protein</fullName>
    </submittedName>
</protein>
<gene>
    <name evidence="1" type="ORF">BDY19DRAFT_421811</name>
</gene>
<evidence type="ECO:0000313" key="1">
    <source>
        <dbReference type="EMBL" id="KAI0093349.1"/>
    </source>
</evidence>
<sequence length="314" mass="35776">MSGGFESYVWTDAEEQVTNDRGLRFQYIHDYYGRVRSFYDSEENLWVLKSVNHDSPEIPLQRALASHPSPSNHTLPAEIISCSGTYLILTPFIMESYVVGWESLEELFTAAEQYFEGLQFMHQLGIAHLDLHAENLMYDRKPHSATGALATQGRRAYIIDFGLSKRFNPLYGFTNGTTLVPFEKDVGHYPPPEGIEAVNPYGYDIYCMGWVIRFFCGNMSWGSSPPPVRVTPAIWALCDTLASDDSKRRPSAVHARALVGLLRIWVKMTRWLYWVLPLHVADGIELCGWRIIDWIVHCSGVQYTQTTTGRKLKV</sequence>